<sequence>SREGCIRWAIYRQSQQPLTPPKGRGFSRINKKTADCRSYVERVLVVPLLLIVLLVSCEVNKSGPSNAFLNACKAADILIQAKNIDKFKGTQLWLKDYISAKTLDEIYRAGQSFRMISTSELEESWVECFSKDFETSTMQLKVIEQTRDIAHLECTQVILGKEEKNRIKMVKEDGYWKFREFE</sequence>
<evidence type="ECO:0000313" key="1">
    <source>
        <dbReference type="EMBL" id="SEM84485.1"/>
    </source>
</evidence>
<evidence type="ECO:0000313" key="2">
    <source>
        <dbReference type="Proteomes" id="UP000198744"/>
    </source>
</evidence>
<proteinExistence type="predicted"/>
<keyword evidence="2" id="KW-1185">Reference proteome</keyword>
<dbReference type="RefSeq" id="WP_175476663.1">
    <property type="nucleotide sequence ID" value="NZ_FOBS01000066.1"/>
</dbReference>
<name>A0A1H8BNR0_9BACT</name>
<feature type="non-terminal residue" evidence="1">
    <location>
        <position position="1"/>
    </location>
</feature>
<accession>A0A1H8BNR0</accession>
<gene>
    <name evidence="1" type="ORF">SAMN04489760_1662</name>
</gene>
<reference evidence="1 2" key="1">
    <citation type="submission" date="2016-10" db="EMBL/GenBank/DDBJ databases">
        <authorList>
            <person name="de Groot N.N."/>
        </authorList>
    </citation>
    <scope>NUCLEOTIDE SEQUENCE [LARGE SCALE GENOMIC DNA]</scope>
    <source>
        <strain evidence="1 2">DSM 8423</strain>
    </source>
</reference>
<organism evidence="1 2">
    <name type="scientific">Syntrophus gentianae</name>
    <dbReference type="NCBI Taxonomy" id="43775"/>
    <lineage>
        <taxon>Bacteria</taxon>
        <taxon>Pseudomonadati</taxon>
        <taxon>Thermodesulfobacteriota</taxon>
        <taxon>Syntrophia</taxon>
        <taxon>Syntrophales</taxon>
        <taxon>Syntrophaceae</taxon>
        <taxon>Syntrophus</taxon>
    </lineage>
</organism>
<dbReference type="AlphaFoldDB" id="A0A1H8BNR0"/>
<dbReference type="Proteomes" id="UP000198744">
    <property type="component" value="Unassembled WGS sequence"/>
</dbReference>
<dbReference type="EMBL" id="FOBS01000066">
    <property type="protein sequence ID" value="SEM84485.1"/>
    <property type="molecule type" value="Genomic_DNA"/>
</dbReference>
<protein>
    <submittedName>
        <fullName evidence="1">Uncharacterized protein</fullName>
    </submittedName>
</protein>